<keyword evidence="2" id="KW-1185">Reference proteome</keyword>
<proteinExistence type="predicted"/>
<dbReference type="Proteomes" id="UP000634136">
    <property type="component" value="Unassembled WGS sequence"/>
</dbReference>
<accession>A0A834X0T9</accession>
<dbReference type="EMBL" id="JAAIUW010000004">
    <property type="protein sequence ID" value="KAF7836345.1"/>
    <property type="molecule type" value="Genomic_DNA"/>
</dbReference>
<protein>
    <submittedName>
        <fullName evidence="1">Uncharacterized protein</fullName>
    </submittedName>
</protein>
<evidence type="ECO:0000313" key="2">
    <source>
        <dbReference type="Proteomes" id="UP000634136"/>
    </source>
</evidence>
<sequence>MANLKKKKLISNLALLFVLLLLFSIELAASQPKRKS</sequence>
<reference evidence="1" key="1">
    <citation type="submission" date="2020-09" db="EMBL/GenBank/DDBJ databases">
        <title>Genome-Enabled Discovery of Anthraquinone Biosynthesis in Senna tora.</title>
        <authorList>
            <person name="Kang S.-H."/>
            <person name="Pandey R.P."/>
            <person name="Lee C.-M."/>
            <person name="Sim J.-S."/>
            <person name="Jeong J.-T."/>
            <person name="Choi B.-S."/>
            <person name="Jung M."/>
            <person name="Ginzburg D."/>
            <person name="Zhao K."/>
            <person name="Won S.Y."/>
            <person name="Oh T.-J."/>
            <person name="Yu Y."/>
            <person name="Kim N.-H."/>
            <person name="Lee O.R."/>
            <person name="Lee T.-H."/>
            <person name="Bashyal P."/>
            <person name="Kim T.-S."/>
            <person name="Lee W.-H."/>
            <person name="Kawkins C."/>
            <person name="Kim C.-K."/>
            <person name="Kim J.S."/>
            <person name="Ahn B.O."/>
            <person name="Rhee S.Y."/>
            <person name="Sohng J.K."/>
        </authorList>
    </citation>
    <scope>NUCLEOTIDE SEQUENCE</scope>
    <source>
        <tissue evidence="1">Leaf</tissue>
    </source>
</reference>
<dbReference type="AlphaFoldDB" id="A0A834X0T9"/>
<evidence type="ECO:0000313" key="1">
    <source>
        <dbReference type="EMBL" id="KAF7836345.1"/>
    </source>
</evidence>
<comment type="caution">
    <text evidence="1">The sequence shown here is derived from an EMBL/GenBank/DDBJ whole genome shotgun (WGS) entry which is preliminary data.</text>
</comment>
<gene>
    <name evidence="1" type="ORF">G2W53_011204</name>
</gene>
<organism evidence="1 2">
    <name type="scientific">Senna tora</name>
    <dbReference type="NCBI Taxonomy" id="362788"/>
    <lineage>
        <taxon>Eukaryota</taxon>
        <taxon>Viridiplantae</taxon>
        <taxon>Streptophyta</taxon>
        <taxon>Embryophyta</taxon>
        <taxon>Tracheophyta</taxon>
        <taxon>Spermatophyta</taxon>
        <taxon>Magnoliopsida</taxon>
        <taxon>eudicotyledons</taxon>
        <taxon>Gunneridae</taxon>
        <taxon>Pentapetalae</taxon>
        <taxon>rosids</taxon>
        <taxon>fabids</taxon>
        <taxon>Fabales</taxon>
        <taxon>Fabaceae</taxon>
        <taxon>Caesalpinioideae</taxon>
        <taxon>Cassia clade</taxon>
        <taxon>Senna</taxon>
    </lineage>
</organism>
<name>A0A834X0T9_9FABA</name>